<evidence type="ECO:0000256" key="3">
    <source>
        <dbReference type="ARBA" id="ARBA00011532"/>
    </source>
</evidence>
<dbReference type="GO" id="GO:0017109">
    <property type="term" value="C:glutamate-cysteine ligase complex"/>
    <property type="evidence" value="ECO:0007669"/>
    <property type="project" value="TreeGrafter"/>
</dbReference>
<dbReference type="GO" id="GO:0035226">
    <property type="term" value="F:glutamate-cysteine ligase catalytic subunit binding"/>
    <property type="evidence" value="ECO:0007669"/>
    <property type="project" value="InterPro"/>
</dbReference>
<dbReference type="SUPFAM" id="SSF51430">
    <property type="entry name" value="NAD(P)-linked oxidoreductase"/>
    <property type="match status" value="1"/>
</dbReference>
<feature type="region of interest" description="Disordered" evidence="9">
    <location>
        <begin position="1"/>
        <end position="26"/>
    </location>
</feature>
<dbReference type="RefSeq" id="XP_044567309.1">
    <property type="nucleotide sequence ID" value="XM_044701944.1"/>
</dbReference>
<evidence type="ECO:0000256" key="1">
    <source>
        <dbReference type="ARBA" id="ARBA00005006"/>
    </source>
</evidence>
<evidence type="ECO:0000256" key="9">
    <source>
        <dbReference type="SAM" id="MobiDB-lite"/>
    </source>
</evidence>
<evidence type="ECO:0000313" key="12">
    <source>
        <dbReference type="Proteomes" id="UP000444721"/>
    </source>
</evidence>
<dbReference type="GO" id="GO:0006750">
    <property type="term" value="P:glutathione biosynthetic process"/>
    <property type="evidence" value="ECO:0007669"/>
    <property type="project" value="UniProtKB-UniPathway"/>
</dbReference>
<proteinExistence type="inferred from homology"/>
<evidence type="ECO:0000256" key="8">
    <source>
        <dbReference type="ARBA" id="ARBA00032926"/>
    </source>
</evidence>
<evidence type="ECO:0000256" key="2">
    <source>
        <dbReference type="ARBA" id="ARBA00008612"/>
    </source>
</evidence>
<accession>A0A6A5C4B7</accession>
<dbReference type="InterPro" id="IPR032963">
    <property type="entry name" value="Gclm"/>
</dbReference>
<dbReference type="VEuPathDB" id="AmoebaDB:NF0028820"/>
<dbReference type="InterPro" id="IPR036812">
    <property type="entry name" value="NAD(P)_OxRdtase_dom_sf"/>
</dbReference>
<dbReference type="Gene3D" id="3.20.20.100">
    <property type="entry name" value="NADP-dependent oxidoreductase domain"/>
    <property type="match status" value="1"/>
</dbReference>
<evidence type="ECO:0000256" key="6">
    <source>
        <dbReference type="ARBA" id="ARBA00031154"/>
    </source>
</evidence>
<dbReference type="OrthoDB" id="5596051at2759"/>
<dbReference type="AlphaFoldDB" id="A0A6A5C4B7"/>
<gene>
    <name evidence="11" type="ORF">FDP41_011526</name>
</gene>
<reference evidence="11 12" key="1">
    <citation type="journal article" date="2019" name="Sci. Rep.">
        <title>Nanopore sequencing improves the draft genome of the human pathogenic amoeba Naegleria fowleri.</title>
        <authorList>
            <person name="Liechti N."/>
            <person name="Schurch N."/>
            <person name="Bruggmann R."/>
            <person name="Wittwer M."/>
        </authorList>
    </citation>
    <scope>NUCLEOTIDE SEQUENCE [LARGE SCALE GENOMIC DNA]</scope>
    <source>
        <strain evidence="11 12">ATCC 30894</strain>
    </source>
</reference>
<keyword evidence="12" id="KW-1185">Reference proteome</keyword>
<evidence type="ECO:0000256" key="5">
    <source>
        <dbReference type="ARBA" id="ARBA00030406"/>
    </source>
</evidence>
<dbReference type="EMBL" id="VFQX01000009">
    <property type="protein sequence ID" value="KAF0982596.1"/>
    <property type="molecule type" value="Genomic_DNA"/>
</dbReference>
<dbReference type="GO" id="GO:0030234">
    <property type="term" value="F:enzyme regulator activity"/>
    <property type="evidence" value="ECO:0007669"/>
    <property type="project" value="TreeGrafter"/>
</dbReference>
<evidence type="ECO:0000313" key="11">
    <source>
        <dbReference type="EMBL" id="KAF0982596.1"/>
    </source>
</evidence>
<dbReference type="GeneID" id="68118741"/>
<sequence>MMIETSTTTVPSSSNASTSTASPTTASTSCCSAAAAAIILKTSNRSQHEALLGTSPEQYETFLDETLLSASASSSTRQQINSVATDNSGKNLLVEQFQHYQASDDEYSLSVQLFLDSPVVVHGSHSSCSANDLVVLSAVLNTLQELKRAHVDMLLIKASSPQQVLNYWSDVELLVENGLVKQVGVCDFSVDELQSFMSSSQIKIQPQIVQVNLASYESLESLNDMTQFCSSRDIKVLTGSRGSLNDFRKAGSRVLGSSQVSLDYVVRYSLVSKPTSVVKDMGFIVKVDGNEKCQCISGQCL</sequence>
<dbReference type="PANTHER" id="PTHR13295:SF4">
    <property type="entry name" value="GLUTAMATE--CYSTEINE LIGASE REGULATORY SUBUNIT"/>
    <property type="match status" value="1"/>
</dbReference>
<comment type="caution">
    <text evidence="11">The sequence shown here is derived from an EMBL/GenBank/DDBJ whole genome shotgun (WGS) entry which is preliminary data.</text>
</comment>
<feature type="domain" description="NADP-dependent oxidoreductase" evidence="10">
    <location>
        <begin position="128"/>
        <end position="237"/>
    </location>
</feature>
<dbReference type="Proteomes" id="UP000444721">
    <property type="component" value="Unassembled WGS sequence"/>
</dbReference>
<protein>
    <recommendedName>
        <fullName evidence="7">GCS light chain</fullName>
    </recommendedName>
    <alternativeName>
        <fullName evidence="5">Gamma-ECS regulatory subunit</fullName>
    </alternativeName>
    <alternativeName>
        <fullName evidence="8">Gamma-glutamylcysteine synthetase regulatory subunit</fullName>
    </alternativeName>
    <alternativeName>
        <fullName evidence="6">Glutamate--cysteine ligase modifier subunit</fullName>
    </alternativeName>
</protein>
<dbReference type="VEuPathDB" id="AmoebaDB:NfTy_018390"/>
<dbReference type="UniPathway" id="UPA00142">
    <property type="reaction ID" value="UER00209"/>
</dbReference>
<dbReference type="VEuPathDB" id="AmoebaDB:FDP41_011526"/>
<comment type="pathway">
    <text evidence="1">Sulfur metabolism; glutathione biosynthesis; glutathione from L-cysteine and L-glutamate: step 1/2.</text>
</comment>
<dbReference type="PANTHER" id="PTHR13295">
    <property type="entry name" value="GLUTAMATE CYSTEINE LIGASE REGULATORY SUBUNIT"/>
    <property type="match status" value="1"/>
</dbReference>
<comment type="subunit">
    <text evidence="3">Heterodimer of a catalytic heavy chain and a regulatory light chain.</text>
</comment>
<dbReference type="OMA" id="IGICDIE"/>
<organism evidence="11 12">
    <name type="scientific">Naegleria fowleri</name>
    <name type="common">Brain eating amoeba</name>
    <dbReference type="NCBI Taxonomy" id="5763"/>
    <lineage>
        <taxon>Eukaryota</taxon>
        <taxon>Discoba</taxon>
        <taxon>Heterolobosea</taxon>
        <taxon>Tetramitia</taxon>
        <taxon>Eutetramitia</taxon>
        <taxon>Vahlkampfiidae</taxon>
        <taxon>Naegleria</taxon>
    </lineage>
</organism>
<comment type="similarity">
    <text evidence="2">Belongs to the aldo/keto reductase family. Glutamate--cysteine ligase light chain subfamily.</text>
</comment>
<dbReference type="InterPro" id="IPR023210">
    <property type="entry name" value="NADP_OxRdtase_dom"/>
</dbReference>
<dbReference type="Pfam" id="PF00248">
    <property type="entry name" value="Aldo_ket_red"/>
    <property type="match status" value="1"/>
</dbReference>
<name>A0A6A5C4B7_NAEFO</name>
<evidence type="ECO:0000256" key="4">
    <source>
        <dbReference type="ARBA" id="ARBA00022684"/>
    </source>
</evidence>
<evidence type="ECO:0000259" key="10">
    <source>
        <dbReference type="Pfam" id="PF00248"/>
    </source>
</evidence>
<evidence type="ECO:0000256" key="7">
    <source>
        <dbReference type="ARBA" id="ARBA00031732"/>
    </source>
</evidence>
<keyword evidence="4" id="KW-0317">Glutathione biosynthesis</keyword>